<evidence type="ECO:0000256" key="2">
    <source>
        <dbReference type="ARBA" id="ARBA00022448"/>
    </source>
</evidence>
<dbReference type="PANTHER" id="PTHR43163:SF6">
    <property type="entry name" value="DIPEPTIDE TRANSPORT SYSTEM PERMEASE PROTEIN DPPB-RELATED"/>
    <property type="match status" value="1"/>
</dbReference>
<keyword evidence="2 7" id="KW-0813">Transport</keyword>
<keyword evidence="4 7" id="KW-0812">Transmembrane</keyword>
<feature type="transmembrane region" description="Helical" evidence="7">
    <location>
        <begin position="160"/>
        <end position="179"/>
    </location>
</feature>
<dbReference type="AlphaFoldDB" id="A0A7V1PVY6"/>
<evidence type="ECO:0000256" key="6">
    <source>
        <dbReference type="ARBA" id="ARBA00023136"/>
    </source>
</evidence>
<evidence type="ECO:0000256" key="5">
    <source>
        <dbReference type="ARBA" id="ARBA00022989"/>
    </source>
</evidence>
<keyword evidence="5 7" id="KW-1133">Transmembrane helix</keyword>
<keyword evidence="3" id="KW-1003">Cell membrane</keyword>
<accession>A0A7V1PVY6</accession>
<sequence length="299" mass="33419">WLGDRPTQEQIDKARRELGLDQPLYVQGWKYIGNVARGDFGRSLRTRRPVWDELKEKFTATFELTSLAMLFCLLFGIPVGIAAARHPDSPWARLEKFLSLSGVAIPVFWLGMLLQILLAGKLNWLPLQGRGVLPPPEHSYTGLLLLDALLNLEYDTFADALQHIFMPALALSLASFGIITRSVRSAMGQVLHKEYIRAARAFGVPQKRILFVHALKNALIPVITVSGLVYGYLLGGTFLIERVFDWPGLGQLAVMSILTNDMPVVSGVALLYAFVYTLINLALDLFYLWIDPRITKNAV</sequence>
<evidence type="ECO:0000259" key="8">
    <source>
        <dbReference type="PROSITE" id="PS50928"/>
    </source>
</evidence>
<comment type="caution">
    <text evidence="9">The sequence shown here is derived from an EMBL/GenBank/DDBJ whole genome shotgun (WGS) entry which is preliminary data.</text>
</comment>
<evidence type="ECO:0000256" key="4">
    <source>
        <dbReference type="ARBA" id="ARBA00022692"/>
    </source>
</evidence>
<gene>
    <name evidence="9" type="ORF">ENJ10_12360</name>
</gene>
<feature type="transmembrane region" description="Helical" evidence="7">
    <location>
        <begin position="218"/>
        <end position="240"/>
    </location>
</feature>
<dbReference type="InterPro" id="IPR000515">
    <property type="entry name" value="MetI-like"/>
</dbReference>
<feature type="transmembrane region" description="Helical" evidence="7">
    <location>
        <begin position="97"/>
        <end position="118"/>
    </location>
</feature>
<dbReference type="GO" id="GO:0005886">
    <property type="term" value="C:plasma membrane"/>
    <property type="evidence" value="ECO:0007669"/>
    <property type="project" value="UniProtKB-SubCell"/>
</dbReference>
<dbReference type="Gene3D" id="1.10.3720.10">
    <property type="entry name" value="MetI-like"/>
    <property type="match status" value="1"/>
</dbReference>
<dbReference type="PANTHER" id="PTHR43163">
    <property type="entry name" value="DIPEPTIDE TRANSPORT SYSTEM PERMEASE PROTEIN DPPB-RELATED"/>
    <property type="match status" value="1"/>
</dbReference>
<dbReference type="EMBL" id="DRLD01000345">
    <property type="protein sequence ID" value="HED11476.1"/>
    <property type="molecule type" value="Genomic_DNA"/>
</dbReference>
<feature type="non-terminal residue" evidence="9">
    <location>
        <position position="1"/>
    </location>
</feature>
<protein>
    <submittedName>
        <fullName evidence="9">ABC transporter permease</fullName>
    </submittedName>
</protein>
<reference evidence="9" key="1">
    <citation type="journal article" date="2020" name="mSystems">
        <title>Genome- and Community-Level Interaction Insights into Carbon Utilization and Element Cycling Functions of Hydrothermarchaeota in Hydrothermal Sediment.</title>
        <authorList>
            <person name="Zhou Z."/>
            <person name="Liu Y."/>
            <person name="Xu W."/>
            <person name="Pan J."/>
            <person name="Luo Z.H."/>
            <person name="Li M."/>
        </authorList>
    </citation>
    <scope>NUCLEOTIDE SEQUENCE [LARGE SCALE GENOMIC DNA]</scope>
    <source>
        <strain evidence="9">HyVt-456</strain>
    </source>
</reference>
<evidence type="ECO:0000256" key="3">
    <source>
        <dbReference type="ARBA" id="ARBA00022475"/>
    </source>
</evidence>
<dbReference type="SUPFAM" id="SSF161098">
    <property type="entry name" value="MetI-like"/>
    <property type="match status" value="1"/>
</dbReference>
<dbReference type="GO" id="GO:0055085">
    <property type="term" value="P:transmembrane transport"/>
    <property type="evidence" value="ECO:0007669"/>
    <property type="project" value="InterPro"/>
</dbReference>
<evidence type="ECO:0000256" key="1">
    <source>
        <dbReference type="ARBA" id="ARBA00004651"/>
    </source>
</evidence>
<proteinExistence type="inferred from homology"/>
<comment type="similarity">
    <text evidence="7">Belongs to the binding-protein-dependent transport system permease family.</text>
</comment>
<feature type="transmembrane region" description="Helical" evidence="7">
    <location>
        <begin position="64"/>
        <end position="85"/>
    </location>
</feature>
<dbReference type="PROSITE" id="PS50928">
    <property type="entry name" value="ABC_TM1"/>
    <property type="match status" value="1"/>
</dbReference>
<feature type="transmembrane region" description="Helical" evidence="7">
    <location>
        <begin position="269"/>
        <end position="290"/>
    </location>
</feature>
<evidence type="ECO:0000256" key="7">
    <source>
        <dbReference type="RuleBase" id="RU363032"/>
    </source>
</evidence>
<dbReference type="InterPro" id="IPR035906">
    <property type="entry name" value="MetI-like_sf"/>
</dbReference>
<keyword evidence="6 7" id="KW-0472">Membrane</keyword>
<name>A0A7V1PVY6_CALAY</name>
<evidence type="ECO:0000313" key="9">
    <source>
        <dbReference type="EMBL" id="HED11476.1"/>
    </source>
</evidence>
<organism evidence="9">
    <name type="scientific">Caldithrix abyssi</name>
    <dbReference type="NCBI Taxonomy" id="187145"/>
    <lineage>
        <taxon>Bacteria</taxon>
        <taxon>Pseudomonadati</taxon>
        <taxon>Calditrichota</taxon>
        <taxon>Calditrichia</taxon>
        <taxon>Calditrichales</taxon>
        <taxon>Calditrichaceae</taxon>
        <taxon>Caldithrix</taxon>
    </lineage>
</organism>
<dbReference type="Pfam" id="PF00528">
    <property type="entry name" value="BPD_transp_1"/>
    <property type="match status" value="1"/>
</dbReference>
<comment type="subcellular location">
    <subcellularLocation>
        <location evidence="1 7">Cell membrane</location>
        <topology evidence="1 7">Multi-pass membrane protein</topology>
    </subcellularLocation>
</comment>
<dbReference type="Proteomes" id="UP000886005">
    <property type="component" value="Unassembled WGS sequence"/>
</dbReference>
<dbReference type="CDD" id="cd06261">
    <property type="entry name" value="TM_PBP2"/>
    <property type="match status" value="1"/>
</dbReference>
<feature type="domain" description="ABC transmembrane type-1" evidence="8">
    <location>
        <begin position="58"/>
        <end position="287"/>
    </location>
</feature>